<feature type="transmembrane region" description="Helical" evidence="1">
    <location>
        <begin position="21"/>
        <end position="37"/>
    </location>
</feature>
<keyword evidence="1" id="KW-1133">Transmembrane helix</keyword>
<protein>
    <submittedName>
        <fullName evidence="2">Uncharacterized protein</fullName>
    </submittedName>
</protein>
<dbReference type="AlphaFoldDB" id="A0A9K3N312"/>
<keyword evidence="1" id="KW-0472">Membrane</keyword>
<comment type="caution">
    <text evidence="2">The sequence shown here is derived from an EMBL/GenBank/DDBJ whole genome shotgun (WGS) entry which is preliminary data.</text>
</comment>
<evidence type="ECO:0000313" key="3">
    <source>
        <dbReference type="Proteomes" id="UP000215914"/>
    </source>
</evidence>
<sequence>MRLQVQRTAASSMWFKAQSSLMALGHSASGIASFSLISTGVVWMLSPITIMLLFSLIDWRHWMKRPHLMMMMMMMMNRT</sequence>
<organism evidence="2 3">
    <name type="scientific">Helianthus annuus</name>
    <name type="common">Common sunflower</name>
    <dbReference type="NCBI Taxonomy" id="4232"/>
    <lineage>
        <taxon>Eukaryota</taxon>
        <taxon>Viridiplantae</taxon>
        <taxon>Streptophyta</taxon>
        <taxon>Embryophyta</taxon>
        <taxon>Tracheophyta</taxon>
        <taxon>Spermatophyta</taxon>
        <taxon>Magnoliopsida</taxon>
        <taxon>eudicotyledons</taxon>
        <taxon>Gunneridae</taxon>
        <taxon>Pentapetalae</taxon>
        <taxon>asterids</taxon>
        <taxon>campanulids</taxon>
        <taxon>Asterales</taxon>
        <taxon>Asteraceae</taxon>
        <taxon>Asteroideae</taxon>
        <taxon>Heliantheae alliance</taxon>
        <taxon>Heliantheae</taxon>
        <taxon>Helianthus</taxon>
    </lineage>
</organism>
<feature type="transmembrane region" description="Helical" evidence="1">
    <location>
        <begin position="43"/>
        <end position="63"/>
    </location>
</feature>
<keyword evidence="3" id="KW-1185">Reference proteome</keyword>
<accession>A0A9K3N312</accession>
<evidence type="ECO:0000256" key="1">
    <source>
        <dbReference type="SAM" id="Phobius"/>
    </source>
</evidence>
<dbReference type="Gramene" id="mRNA:HanXRQr2_Chr10g0418341">
    <property type="protein sequence ID" value="mRNA:HanXRQr2_Chr10g0418341"/>
    <property type="gene ID" value="HanXRQr2_Chr10g0418341"/>
</dbReference>
<name>A0A9K3N312_HELAN</name>
<reference evidence="2" key="2">
    <citation type="submission" date="2020-06" db="EMBL/GenBank/DDBJ databases">
        <title>Helianthus annuus Genome sequencing and assembly Release 2.</title>
        <authorList>
            <person name="Gouzy J."/>
            <person name="Langlade N."/>
            <person name="Munos S."/>
        </authorList>
    </citation>
    <scope>NUCLEOTIDE SEQUENCE</scope>
    <source>
        <tissue evidence="2">Leaves</tissue>
    </source>
</reference>
<evidence type="ECO:0000313" key="2">
    <source>
        <dbReference type="EMBL" id="KAF5784568.1"/>
    </source>
</evidence>
<gene>
    <name evidence="2" type="ORF">HanXRQr2_Chr10g0418341</name>
</gene>
<proteinExistence type="predicted"/>
<dbReference type="EMBL" id="MNCJ02000325">
    <property type="protein sequence ID" value="KAF5784568.1"/>
    <property type="molecule type" value="Genomic_DNA"/>
</dbReference>
<reference evidence="2" key="1">
    <citation type="journal article" date="2017" name="Nature">
        <title>The sunflower genome provides insights into oil metabolism, flowering and Asterid evolution.</title>
        <authorList>
            <person name="Badouin H."/>
            <person name="Gouzy J."/>
            <person name="Grassa C.J."/>
            <person name="Murat F."/>
            <person name="Staton S.E."/>
            <person name="Cottret L."/>
            <person name="Lelandais-Briere C."/>
            <person name="Owens G.L."/>
            <person name="Carrere S."/>
            <person name="Mayjonade B."/>
            <person name="Legrand L."/>
            <person name="Gill N."/>
            <person name="Kane N.C."/>
            <person name="Bowers J.E."/>
            <person name="Hubner S."/>
            <person name="Bellec A."/>
            <person name="Berard A."/>
            <person name="Berges H."/>
            <person name="Blanchet N."/>
            <person name="Boniface M.C."/>
            <person name="Brunel D."/>
            <person name="Catrice O."/>
            <person name="Chaidir N."/>
            <person name="Claudel C."/>
            <person name="Donnadieu C."/>
            <person name="Faraut T."/>
            <person name="Fievet G."/>
            <person name="Helmstetter N."/>
            <person name="King M."/>
            <person name="Knapp S.J."/>
            <person name="Lai Z."/>
            <person name="Le Paslier M.C."/>
            <person name="Lippi Y."/>
            <person name="Lorenzon L."/>
            <person name="Mandel J.R."/>
            <person name="Marage G."/>
            <person name="Marchand G."/>
            <person name="Marquand E."/>
            <person name="Bret-Mestries E."/>
            <person name="Morien E."/>
            <person name="Nambeesan S."/>
            <person name="Nguyen T."/>
            <person name="Pegot-Espagnet P."/>
            <person name="Pouilly N."/>
            <person name="Raftis F."/>
            <person name="Sallet E."/>
            <person name="Schiex T."/>
            <person name="Thomas J."/>
            <person name="Vandecasteele C."/>
            <person name="Vares D."/>
            <person name="Vear F."/>
            <person name="Vautrin S."/>
            <person name="Crespi M."/>
            <person name="Mangin B."/>
            <person name="Burke J.M."/>
            <person name="Salse J."/>
            <person name="Munos S."/>
            <person name="Vincourt P."/>
            <person name="Rieseberg L.H."/>
            <person name="Langlade N.B."/>
        </authorList>
    </citation>
    <scope>NUCLEOTIDE SEQUENCE</scope>
    <source>
        <tissue evidence="2">Leaves</tissue>
    </source>
</reference>
<keyword evidence="1" id="KW-0812">Transmembrane</keyword>
<dbReference type="Proteomes" id="UP000215914">
    <property type="component" value="Unassembled WGS sequence"/>
</dbReference>